<keyword evidence="6" id="KW-1185">Reference proteome</keyword>
<dbReference type="OrthoDB" id="46975at2759"/>
<organism evidence="4 6">
    <name type="scientific">Nitzschia inconspicua</name>
    <dbReference type="NCBI Taxonomy" id="303405"/>
    <lineage>
        <taxon>Eukaryota</taxon>
        <taxon>Sar</taxon>
        <taxon>Stramenopiles</taxon>
        <taxon>Ochrophyta</taxon>
        <taxon>Bacillariophyta</taxon>
        <taxon>Bacillariophyceae</taxon>
        <taxon>Bacillariophycidae</taxon>
        <taxon>Bacillariales</taxon>
        <taxon>Bacillariaceae</taxon>
        <taxon>Nitzschia</taxon>
    </lineage>
</organism>
<dbReference type="EMBL" id="JAGRRH010000068">
    <property type="protein sequence ID" value="KAG7337989.1"/>
    <property type="molecule type" value="Genomic_DNA"/>
</dbReference>
<evidence type="ECO:0000259" key="2">
    <source>
        <dbReference type="Pfam" id="PF00339"/>
    </source>
</evidence>
<feature type="region of interest" description="Disordered" evidence="1">
    <location>
        <begin position="57"/>
        <end position="85"/>
    </location>
</feature>
<evidence type="ECO:0000256" key="1">
    <source>
        <dbReference type="SAM" id="MobiDB-lite"/>
    </source>
</evidence>
<dbReference type="Pfam" id="PF02752">
    <property type="entry name" value="Arrestin_C"/>
    <property type="match status" value="1"/>
</dbReference>
<dbReference type="PANTHER" id="PTHR11188">
    <property type="entry name" value="ARRESTIN DOMAIN CONTAINING PROTEIN"/>
    <property type="match status" value="1"/>
</dbReference>
<feature type="domain" description="Arrestin-like N-terminal" evidence="2">
    <location>
        <begin position="14"/>
        <end position="165"/>
    </location>
</feature>
<dbReference type="Pfam" id="PF00339">
    <property type="entry name" value="Arrestin_N"/>
    <property type="match status" value="1"/>
</dbReference>
<feature type="domain" description="Arrestin C-terminal-like" evidence="3">
    <location>
        <begin position="229"/>
        <end position="365"/>
    </location>
</feature>
<proteinExistence type="predicted"/>
<protein>
    <submittedName>
        <fullName evidence="4">Arrestin or S-antigen, N-terminal domain containing protein</fullName>
    </submittedName>
</protein>
<reference evidence="4" key="2">
    <citation type="submission" date="2021-04" db="EMBL/GenBank/DDBJ databases">
        <authorList>
            <person name="Podell S."/>
        </authorList>
    </citation>
    <scope>NUCLEOTIDE SEQUENCE</scope>
    <source>
        <strain evidence="4">Hildebrandi</strain>
    </source>
</reference>
<dbReference type="AlphaFoldDB" id="A0A9K3K768"/>
<dbReference type="InterPro" id="IPR050357">
    <property type="entry name" value="Arrestin_domain-protein"/>
</dbReference>
<dbReference type="GO" id="GO:0005737">
    <property type="term" value="C:cytoplasm"/>
    <property type="evidence" value="ECO:0007669"/>
    <property type="project" value="TreeGrafter"/>
</dbReference>
<evidence type="ECO:0000313" key="5">
    <source>
        <dbReference type="EMBL" id="KAG7342695.1"/>
    </source>
</evidence>
<dbReference type="InterPro" id="IPR011021">
    <property type="entry name" value="Arrestin-like_N"/>
</dbReference>
<dbReference type="InterPro" id="IPR011022">
    <property type="entry name" value="Arrestin_C-like"/>
</dbReference>
<gene>
    <name evidence="5" type="ORF">IV203_020639</name>
    <name evidence="4" type="ORF">IV203_034430</name>
</gene>
<feature type="compositionally biased region" description="Basic and acidic residues" evidence="1">
    <location>
        <begin position="73"/>
        <end position="85"/>
    </location>
</feature>
<dbReference type="EMBL" id="JAGRRH010000024">
    <property type="protein sequence ID" value="KAG7342695.1"/>
    <property type="molecule type" value="Genomic_DNA"/>
</dbReference>
<dbReference type="GO" id="GO:0015031">
    <property type="term" value="P:protein transport"/>
    <property type="evidence" value="ECO:0007669"/>
    <property type="project" value="TreeGrafter"/>
</dbReference>
<evidence type="ECO:0000313" key="6">
    <source>
        <dbReference type="Proteomes" id="UP000693970"/>
    </source>
</evidence>
<reference evidence="4" key="1">
    <citation type="journal article" date="2021" name="Sci. Rep.">
        <title>Diploid genomic architecture of Nitzschia inconspicua, an elite biomass production diatom.</title>
        <authorList>
            <person name="Oliver A."/>
            <person name="Podell S."/>
            <person name="Pinowska A."/>
            <person name="Traller J.C."/>
            <person name="Smith S.R."/>
            <person name="McClure R."/>
            <person name="Beliaev A."/>
            <person name="Bohutskyi P."/>
            <person name="Hill E.A."/>
            <person name="Rabines A."/>
            <person name="Zheng H."/>
            <person name="Allen L.Z."/>
            <person name="Kuo A."/>
            <person name="Grigoriev I.V."/>
            <person name="Allen A.E."/>
            <person name="Hazlebeck D."/>
            <person name="Allen E.E."/>
        </authorList>
    </citation>
    <scope>NUCLEOTIDE SEQUENCE</scope>
    <source>
        <strain evidence="4">Hildebrandi</strain>
    </source>
</reference>
<name>A0A9K3K768_9STRA</name>
<accession>A0A9K3K768</accession>
<feature type="region of interest" description="Disordered" evidence="1">
    <location>
        <begin position="376"/>
        <end position="404"/>
    </location>
</feature>
<sequence length="472" mass="52679">MGNQPMTIGLKVNTKGPHPAGSIVYGKVYLSVSKKPQTARSIQLRVIGKEVLVVHHTTERDHHNHNNNRNQHHGSERHTEDHYEHSTHDILQMDYPIRVFPDGKIPIGQYEFPFALQLPEKLPSTMSCRKGQSTCEVKFEIIAEVHQQLNSMFHTNPNAKEELVVEASTDISPLHDTSLALPAETIPVTGCCCSKKGSMSLETKFDKTTVQAHSTTLRQGNRDAVPMDAFSVDFRCQNRSTVSVEKVQAQLLETIEWTSNGYQEQLKTILAKIEMDATQFPELEKLRKLDRRRLERRQYFGVGSSDMLTLQHQPWHTLGPIRVPRHAKDSYQGRAITIRHVLSVELITKGCCKSNPDASTLVQIYRRLADAKNMNHPEYEEQSFSAPSAPMEEEHSLAPSAPSEMYDSTMTSYSFTTTATPAAASFASSDLFVEAQALPPDWNAQTADVVTIPMAEAIILGPSVISPSAPTL</sequence>
<evidence type="ECO:0000313" key="4">
    <source>
        <dbReference type="EMBL" id="KAG7337989.1"/>
    </source>
</evidence>
<dbReference type="PANTHER" id="PTHR11188:SF17">
    <property type="entry name" value="FI21816P1"/>
    <property type="match status" value="1"/>
</dbReference>
<dbReference type="Proteomes" id="UP000693970">
    <property type="component" value="Unassembled WGS sequence"/>
</dbReference>
<comment type="caution">
    <text evidence="4">The sequence shown here is derived from an EMBL/GenBank/DDBJ whole genome shotgun (WGS) entry which is preliminary data.</text>
</comment>
<evidence type="ECO:0000259" key="3">
    <source>
        <dbReference type="Pfam" id="PF02752"/>
    </source>
</evidence>